<protein>
    <recommendedName>
        <fullName evidence="3">DUF4276 family protein</fullName>
    </recommendedName>
</protein>
<sequence length="47" mass="5670">MNIYFLVEGRSTEKKLYTAWLTHLIPEIERVDFYDQANHNNYTKSGY</sequence>
<dbReference type="RefSeq" id="WP_190380798.1">
    <property type="nucleotide sequence ID" value="NZ_BBPA01000039.1"/>
</dbReference>
<evidence type="ECO:0000313" key="1">
    <source>
        <dbReference type="EMBL" id="GAL93420.1"/>
    </source>
</evidence>
<accession>A0A0A1VUR4</accession>
<dbReference type="Proteomes" id="UP000030321">
    <property type="component" value="Unassembled WGS sequence"/>
</dbReference>
<reference evidence="2" key="1">
    <citation type="journal article" date="2015" name="Genome">
        <title>Whole Genome Sequence of the Non-Microcystin-Producing Microcystis aeruginosa Strain NIES-44.</title>
        <authorList>
            <person name="Okano K."/>
            <person name="Miyata N."/>
            <person name="Ozaki Y."/>
        </authorList>
    </citation>
    <scope>NUCLEOTIDE SEQUENCE [LARGE SCALE GENOMIC DNA]</scope>
    <source>
        <strain evidence="2">NIES-44</strain>
    </source>
</reference>
<comment type="caution">
    <text evidence="1">The sequence shown here is derived from an EMBL/GenBank/DDBJ whole genome shotgun (WGS) entry which is preliminary data.</text>
</comment>
<proteinExistence type="predicted"/>
<evidence type="ECO:0008006" key="3">
    <source>
        <dbReference type="Google" id="ProtNLM"/>
    </source>
</evidence>
<dbReference type="EMBL" id="BBPA01000039">
    <property type="protein sequence ID" value="GAL93420.1"/>
    <property type="molecule type" value="Genomic_DNA"/>
</dbReference>
<dbReference type="AlphaFoldDB" id="A0A0A1VUR4"/>
<gene>
    <name evidence="1" type="ORF">N44_02107</name>
</gene>
<organism evidence="1 2">
    <name type="scientific">Microcystis aeruginosa NIES-44</name>
    <dbReference type="NCBI Taxonomy" id="449439"/>
    <lineage>
        <taxon>Bacteria</taxon>
        <taxon>Bacillati</taxon>
        <taxon>Cyanobacteriota</taxon>
        <taxon>Cyanophyceae</taxon>
        <taxon>Oscillatoriophycideae</taxon>
        <taxon>Chroococcales</taxon>
        <taxon>Microcystaceae</taxon>
        <taxon>Microcystis</taxon>
    </lineage>
</organism>
<evidence type="ECO:0000313" key="2">
    <source>
        <dbReference type="Proteomes" id="UP000030321"/>
    </source>
</evidence>
<name>A0A0A1VUR4_MICAE</name>